<evidence type="ECO:0000256" key="7">
    <source>
        <dbReference type="ARBA" id="ARBA00022840"/>
    </source>
</evidence>
<dbReference type="PANTHER" id="PTHR11895">
    <property type="entry name" value="TRANSAMIDASE"/>
    <property type="match status" value="1"/>
</dbReference>
<dbReference type="GO" id="GO:0050567">
    <property type="term" value="F:glutaminyl-tRNA synthase (glutamine-hydrolyzing) activity"/>
    <property type="evidence" value="ECO:0007669"/>
    <property type="project" value="UniProtKB-UniRule"/>
</dbReference>
<dbReference type="NCBIfam" id="TIGR00132">
    <property type="entry name" value="gatA"/>
    <property type="match status" value="1"/>
</dbReference>
<dbReference type="EMBL" id="CP019697">
    <property type="protein sequence ID" value="AQS51349.1"/>
    <property type="molecule type" value="Genomic_DNA"/>
</dbReference>
<comment type="function">
    <text evidence="10">Allows the formation of correctly charged Gln-tRNA(Gln) through the transamidation of misacylated Glu-tRNA(Gln) in organisms which lack glutaminyl-tRNA synthetase. The reaction takes place in the presence of glutamine and ATP through an activated gamma-phospho-Glu-tRNA(Gln).</text>
</comment>
<dbReference type="HAMAP" id="MF_00120">
    <property type="entry name" value="GatA"/>
    <property type="match status" value="1"/>
</dbReference>
<comment type="similarity">
    <text evidence="1 10">Belongs to the amidase family. GatA subfamily.</text>
</comment>
<dbReference type="InterPro" id="IPR020556">
    <property type="entry name" value="Amidase_CS"/>
</dbReference>
<dbReference type="Proteomes" id="UP000189369">
    <property type="component" value="Chromosome"/>
</dbReference>
<dbReference type="PROSITE" id="PS00571">
    <property type="entry name" value="AMIDASES"/>
    <property type="match status" value="1"/>
</dbReference>
<dbReference type="KEGG" id="phn:PAEH1_06885"/>
<evidence type="ECO:0000256" key="3">
    <source>
        <dbReference type="ARBA" id="ARBA00012739"/>
    </source>
</evidence>
<keyword evidence="5 10" id="KW-0436">Ligase</keyword>
<evidence type="ECO:0000256" key="5">
    <source>
        <dbReference type="ARBA" id="ARBA00022598"/>
    </source>
</evidence>
<feature type="active site" description="Charge relay system" evidence="10">
    <location>
        <position position="153"/>
    </location>
</feature>
<evidence type="ECO:0000256" key="8">
    <source>
        <dbReference type="ARBA" id="ARBA00022917"/>
    </source>
</evidence>
<dbReference type="OrthoDB" id="9811471at2"/>
<evidence type="ECO:0000256" key="1">
    <source>
        <dbReference type="ARBA" id="ARBA00008069"/>
    </source>
</evidence>
<evidence type="ECO:0000313" key="12">
    <source>
        <dbReference type="EMBL" id="AQS51349.1"/>
    </source>
</evidence>
<sequence>MSFFTQFSDIATMGAALRAGKTSARELTQDALSAIAQSQLNAFIQVDADLSLAQADHADALLQSGKATPLTGIPIAHKDVIVTQHWRTTAASKMLANYVSPFDATLVTQLQQAGAVSLGKLNCDEFAMGSDSTSSYFGPTKNPWNLSRTPGGSSGGSAAAVAAGLIMAATGSDTGGSIRQPAAHCGITGIKPTYGTVSRYGVIAYASSMDQAGPLARSAKDALALLEVMSGFDANDPTSLEQCGKQKNTGVRVRDQFTAHSDQFDAHGDQPLKGVRIGVPTEFFTRLSDADSIAAIESALALYESLGATRVEVSLPRTQQAVPAYYVITPAEASSNLSRFDGVRFGHRSDTYHDLQSMISNSRTEAFGPEVVRRILTGTYVLCEGYYDAYYLQAQRVRRLIANDFQSAFEQCDVIMGPVTTKPAQSLDHQDADPTADWREDVFTLCANLAGLPAMSHPCGFTAQHLPIGLQLIGNYFNEGQLLAIADRFQQHSDWHQRIAGTK</sequence>
<dbReference type="InterPro" id="IPR036928">
    <property type="entry name" value="AS_sf"/>
</dbReference>
<feature type="active site" description="Acyl-ester intermediate" evidence="10">
    <location>
        <position position="177"/>
    </location>
</feature>
<dbReference type="InterPro" id="IPR023631">
    <property type="entry name" value="Amidase_dom"/>
</dbReference>
<gene>
    <name evidence="10" type="primary">gatA</name>
    <name evidence="12" type="ORF">PAEH1_06885</name>
</gene>
<organism evidence="12 13">
    <name type="scientific">Paenalcaligenes hominis</name>
    <dbReference type="NCBI Taxonomy" id="643674"/>
    <lineage>
        <taxon>Bacteria</taxon>
        <taxon>Pseudomonadati</taxon>
        <taxon>Pseudomonadota</taxon>
        <taxon>Betaproteobacteria</taxon>
        <taxon>Burkholderiales</taxon>
        <taxon>Alcaligenaceae</taxon>
        <taxon>Paenalcaligenes</taxon>
    </lineage>
</organism>
<comment type="catalytic activity">
    <reaction evidence="9 10">
        <text>L-glutamyl-tRNA(Gln) + L-glutamine + ATP + H2O = L-glutaminyl-tRNA(Gln) + L-glutamate + ADP + phosphate + H(+)</text>
        <dbReference type="Rhea" id="RHEA:17521"/>
        <dbReference type="Rhea" id="RHEA-COMP:9681"/>
        <dbReference type="Rhea" id="RHEA-COMP:9684"/>
        <dbReference type="ChEBI" id="CHEBI:15377"/>
        <dbReference type="ChEBI" id="CHEBI:15378"/>
        <dbReference type="ChEBI" id="CHEBI:29985"/>
        <dbReference type="ChEBI" id="CHEBI:30616"/>
        <dbReference type="ChEBI" id="CHEBI:43474"/>
        <dbReference type="ChEBI" id="CHEBI:58359"/>
        <dbReference type="ChEBI" id="CHEBI:78520"/>
        <dbReference type="ChEBI" id="CHEBI:78521"/>
        <dbReference type="ChEBI" id="CHEBI:456216"/>
        <dbReference type="EC" id="6.3.5.7"/>
    </reaction>
</comment>
<comment type="subunit">
    <text evidence="2 10">Heterotrimer of A, B and C subunits.</text>
</comment>
<dbReference type="Pfam" id="PF01425">
    <property type="entry name" value="Amidase"/>
    <property type="match status" value="1"/>
</dbReference>
<dbReference type="InterPro" id="IPR004412">
    <property type="entry name" value="GatA"/>
</dbReference>
<keyword evidence="8 10" id="KW-0648">Protein biosynthesis</keyword>
<keyword evidence="6 10" id="KW-0547">Nucleotide-binding</keyword>
<protein>
    <recommendedName>
        <fullName evidence="4 10">Glutamyl-tRNA(Gln) amidotransferase subunit A</fullName>
        <shortName evidence="10">Glu-ADT subunit A</shortName>
        <ecNumber evidence="3 10">6.3.5.7</ecNumber>
    </recommendedName>
</protein>
<dbReference type="PANTHER" id="PTHR11895:SF151">
    <property type="entry name" value="GLUTAMYL-TRNA(GLN) AMIDOTRANSFERASE SUBUNIT A"/>
    <property type="match status" value="1"/>
</dbReference>
<accession>A0A1U9K068</accession>
<evidence type="ECO:0000256" key="9">
    <source>
        <dbReference type="ARBA" id="ARBA00047407"/>
    </source>
</evidence>
<keyword evidence="7 10" id="KW-0067">ATP-binding</keyword>
<proteinExistence type="inferred from homology"/>
<dbReference type="GO" id="GO:0005524">
    <property type="term" value="F:ATP binding"/>
    <property type="evidence" value="ECO:0007669"/>
    <property type="project" value="UniProtKB-KW"/>
</dbReference>
<evidence type="ECO:0000256" key="4">
    <source>
        <dbReference type="ARBA" id="ARBA00014428"/>
    </source>
</evidence>
<name>A0A1U9K068_9BURK</name>
<reference evidence="12 13" key="1">
    <citation type="submission" date="2017-01" db="EMBL/GenBank/DDBJ databases">
        <title>Complete Genome Sequence of Paenalcaligenes hominis, Isolated from a paraplegic Patient with neurogenic bladder.</title>
        <authorList>
            <person name="Mukhopadhyay R."/>
            <person name="Joaquin J."/>
            <person name="Hogue R."/>
            <person name="Kilaru A."/>
            <person name="Jospin G."/>
            <person name="Mars K."/>
            <person name="Eisen J.A."/>
            <person name="Chaturvedi V."/>
        </authorList>
    </citation>
    <scope>NUCLEOTIDE SEQUENCE [LARGE SCALE GENOMIC DNA]</scope>
    <source>
        <strain evidence="12 13">15S00501</strain>
    </source>
</reference>
<dbReference type="GO" id="GO:0006412">
    <property type="term" value="P:translation"/>
    <property type="evidence" value="ECO:0007669"/>
    <property type="project" value="UniProtKB-UniRule"/>
</dbReference>
<dbReference type="AlphaFoldDB" id="A0A1U9K068"/>
<evidence type="ECO:0000259" key="11">
    <source>
        <dbReference type="Pfam" id="PF01425"/>
    </source>
</evidence>
<dbReference type="InterPro" id="IPR000120">
    <property type="entry name" value="Amidase"/>
</dbReference>
<evidence type="ECO:0000256" key="2">
    <source>
        <dbReference type="ARBA" id="ARBA00011123"/>
    </source>
</evidence>
<dbReference type="Gene3D" id="3.90.1300.10">
    <property type="entry name" value="Amidase signature (AS) domain"/>
    <property type="match status" value="1"/>
</dbReference>
<evidence type="ECO:0000256" key="6">
    <source>
        <dbReference type="ARBA" id="ARBA00022741"/>
    </source>
</evidence>
<keyword evidence="12" id="KW-0808">Transferase</keyword>
<dbReference type="GO" id="GO:0016740">
    <property type="term" value="F:transferase activity"/>
    <property type="evidence" value="ECO:0007669"/>
    <property type="project" value="UniProtKB-KW"/>
</dbReference>
<feature type="active site" description="Charge relay system" evidence="10">
    <location>
        <position position="78"/>
    </location>
</feature>
<dbReference type="STRING" id="643674.PAEH1_06885"/>
<dbReference type="EC" id="6.3.5.7" evidence="3 10"/>
<evidence type="ECO:0000256" key="10">
    <source>
        <dbReference type="HAMAP-Rule" id="MF_00120"/>
    </source>
</evidence>
<evidence type="ECO:0000313" key="13">
    <source>
        <dbReference type="Proteomes" id="UP000189369"/>
    </source>
</evidence>
<dbReference type="SUPFAM" id="SSF75304">
    <property type="entry name" value="Amidase signature (AS) enzymes"/>
    <property type="match status" value="1"/>
</dbReference>
<dbReference type="GO" id="GO:0030956">
    <property type="term" value="C:glutamyl-tRNA(Gln) amidotransferase complex"/>
    <property type="evidence" value="ECO:0007669"/>
    <property type="project" value="InterPro"/>
</dbReference>
<feature type="domain" description="Amidase" evidence="11">
    <location>
        <begin position="28"/>
        <end position="483"/>
    </location>
</feature>